<dbReference type="CDD" id="cd06225">
    <property type="entry name" value="HAMP"/>
    <property type="match status" value="1"/>
</dbReference>
<evidence type="ECO:0000256" key="5">
    <source>
        <dbReference type="SAM" id="Phobius"/>
    </source>
</evidence>
<dbReference type="Pfam" id="PF22673">
    <property type="entry name" value="MCP-like_PDC_1"/>
    <property type="match status" value="1"/>
</dbReference>
<evidence type="ECO:0000256" key="3">
    <source>
        <dbReference type="ARBA" id="ARBA00029447"/>
    </source>
</evidence>
<keyword evidence="9" id="KW-1185">Reference proteome</keyword>
<keyword evidence="5" id="KW-1133">Transmembrane helix</keyword>
<dbReference type="PANTHER" id="PTHR32089">
    <property type="entry name" value="METHYL-ACCEPTING CHEMOTAXIS PROTEIN MCPB"/>
    <property type="match status" value="1"/>
</dbReference>
<dbReference type="Pfam" id="PF00015">
    <property type="entry name" value="MCPsignal"/>
    <property type="match status" value="1"/>
</dbReference>
<feature type="domain" description="HAMP" evidence="7">
    <location>
        <begin position="305"/>
        <end position="355"/>
    </location>
</feature>
<feature type="transmembrane region" description="Helical" evidence="5">
    <location>
        <begin position="9"/>
        <end position="30"/>
    </location>
</feature>
<evidence type="ECO:0000256" key="4">
    <source>
        <dbReference type="PROSITE-ProRule" id="PRU00284"/>
    </source>
</evidence>
<dbReference type="PANTHER" id="PTHR32089:SF55">
    <property type="entry name" value="METHYL ACCEPTING SENSORY TRANSDUCER WITH CACHE_2 SMALL MOLECULE BINDING DOMAIN"/>
    <property type="match status" value="1"/>
</dbReference>
<dbReference type="InterPro" id="IPR004089">
    <property type="entry name" value="MCPsignal_dom"/>
</dbReference>
<gene>
    <name evidence="8" type="ORF">LDJ79_20635</name>
</gene>
<name>A0ABS7YWD3_9VIBR</name>
<comment type="caution">
    <text evidence="8">The sequence shown here is derived from an EMBL/GenBank/DDBJ whole genome shotgun (WGS) entry which is preliminary data.</text>
</comment>
<sequence>MTLGFKSRIYLSVSLLVALSLIILGSINIYNLQEKMVASLVKETEIKLTSQVSNMETWYQGKQKAIDNSSASFSLDLSDAENLKLVDLLEKSGNFNTVAIAYSNGNSYLSRDHQILRNNVLQNRPWYKAAIQSNDLIVTDIYQDLQTGEKTISLTKAVIQNGRKVGVLIGDIVIDNVASSINKMRFAGGAATLVDRNSIFFASDDPSDIGKTPSQVNPAFSDMERAFETQEQGHLTFSYLGKDFTGYFQRIHLSEDNHWTLMVFIDKSTAQAGVESAKWNSIWTGVILLIISCGCMVASIESAYKPLMRLKAAVLALSEGSGDLTSRLHVDGHDDLAQISQGFNSFTEQLQHMMLQIAQASQNISSSITQLGQSARDNETQLISHSAETEQVVTAITEMSESAHSVAVNVTESNKLTASANTGARESLAIVNNAVDNVESLVGEVETMSSRIEAMNNDTMKIYDVVNVIEEISAQTNLLALNAAIEAARAGEQGRGFAVVADEVRALAVRTQNSTSEISAMLQQLLDVTSSVVNSMKQTQSQCQSTADSTAQVSTSLTEMSQSVNEIDDVSTQIATATEEQSRVTEELSRNMLTIRDIVESLVVSGRQTVSATELLAQANGELDQLVRKFKLY</sequence>
<evidence type="ECO:0000256" key="2">
    <source>
        <dbReference type="ARBA" id="ARBA00023224"/>
    </source>
</evidence>
<reference evidence="9" key="1">
    <citation type="submission" date="2023-07" db="EMBL/GenBank/DDBJ databases">
        <title>Molecular identification of indigenous halophilic bacteria isolated from red sea cost, biodegradation of synthetic dyes and assessment of degraded metabolite toxicity.</title>
        <authorList>
            <person name="Chaieb K."/>
            <person name="Altayb H.N."/>
        </authorList>
    </citation>
    <scope>NUCLEOTIDE SEQUENCE [LARGE SCALE GENOMIC DNA]</scope>
    <source>
        <strain evidence="9">K20</strain>
    </source>
</reference>
<accession>A0ABS7YWD3</accession>
<keyword evidence="5" id="KW-0812">Transmembrane</keyword>
<dbReference type="Gene3D" id="3.30.450.20">
    <property type="entry name" value="PAS domain"/>
    <property type="match status" value="2"/>
</dbReference>
<organism evidence="8 9">
    <name type="scientific">Vibrio tritonius</name>
    <dbReference type="NCBI Taxonomy" id="1435069"/>
    <lineage>
        <taxon>Bacteria</taxon>
        <taxon>Pseudomonadati</taxon>
        <taxon>Pseudomonadota</taxon>
        <taxon>Gammaproteobacteria</taxon>
        <taxon>Vibrionales</taxon>
        <taxon>Vibrionaceae</taxon>
        <taxon>Vibrio</taxon>
    </lineage>
</organism>
<feature type="domain" description="Methyl-accepting transducer" evidence="6">
    <location>
        <begin position="360"/>
        <end position="596"/>
    </location>
</feature>
<evidence type="ECO:0000313" key="9">
    <source>
        <dbReference type="Proteomes" id="UP001199044"/>
    </source>
</evidence>
<dbReference type="CDD" id="cd18773">
    <property type="entry name" value="PDC1_HK_sensor"/>
    <property type="match status" value="1"/>
</dbReference>
<dbReference type="SUPFAM" id="SSF58104">
    <property type="entry name" value="Methyl-accepting chemotaxis protein (MCP) signaling domain"/>
    <property type="match status" value="1"/>
</dbReference>
<keyword evidence="5" id="KW-0472">Membrane</keyword>
<dbReference type="CDD" id="cd11386">
    <property type="entry name" value="MCP_signal"/>
    <property type="match status" value="1"/>
</dbReference>
<dbReference type="SMART" id="SM00283">
    <property type="entry name" value="MA"/>
    <property type="match status" value="1"/>
</dbReference>
<evidence type="ECO:0000313" key="8">
    <source>
        <dbReference type="EMBL" id="MCA2018534.1"/>
    </source>
</evidence>
<evidence type="ECO:0000256" key="1">
    <source>
        <dbReference type="ARBA" id="ARBA00004533"/>
    </source>
</evidence>
<feature type="transmembrane region" description="Helical" evidence="5">
    <location>
        <begin position="282"/>
        <end position="300"/>
    </location>
</feature>
<dbReference type="Pfam" id="PF00672">
    <property type="entry name" value="HAMP"/>
    <property type="match status" value="1"/>
</dbReference>
<dbReference type="Gene3D" id="1.10.287.950">
    <property type="entry name" value="Methyl-accepting chemotaxis protein"/>
    <property type="match status" value="1"/>
</dbReference>
<evidence type="ECO:0000259" key="7">
    <source>
        <dbReference type="PROSITE" id="PS50885"/>
    </source>
</evidence>
<evidence type="ECO:0000259" key="6">
    <source>
        <dbReference type="PROSITE" id="PS50111"/>
    </source>
</evidence>
<dbReference type="SMART" id="SM00304">
    <property type="entry name" value="HAMP"/>
    <property type="match status" value="1"/>
</dbReference>
<proteinExistence type="inferred from homology"/>
<comment type="similarity">
    <text evidence="3">Belongs to the methyl-accepting chemotaxis (MCP) protein family.</text>
</comment>
<dbReference type="InterPro" id="IPR029151">
    <property type="entry name" value="Sensor-like_sf"/>
</dbReference>
<dbReference type="Proteomes" id="UP001199044">
    <property type="component" value="Unassembled WGS sequence"/>
</dbReference>
<dbReference type="EMBL" id="JAIWIU010000179">
    <property type="protein sequence ID" value="MCA2018534.1"/>
    <property type="molecule type" value="Genomic_DNA"/>
</dbReference>
<dbReference type="InterPro" id="IPR003660">
    <property type="entry name" value="HAMP_dom"/>
</dbReference>
<dbReference type="PROSITE" id="PS50111">
    <property type="entry name" value="CHEMOTAXIS_TRANSDUC_2"/>
    <property type="match status" value="1"/>
</dbReference>
<dbReference type="RefSeq" id="WP_225251911.1">
    <property type="nucleotide sequence ID" value="NZ_CP152307.1"/>
</dbReference>
<dbReference type="SUPFAM" id="SSF103190">
    <property type="entry name" value="Sensory domain-like"/>
    <property type="match status" value="1"/>
</dbReference>
<comment type="subcellular location">
    <subcellularLocation>
        <location evidence="1">Cell inner membrane</location>
    </subcellularLocation>
</comment>
<dbReference type="PROSITE" id="PS50885">
    <property type="entry name" value="HAMP"/>
    <property type="match status" value="1"/>
</dbReference>
<protein>
    <submittedName>
        <fullName evidence="8">Methyl-accepting chemotaxis protein</fullName>
    </submittedName>
</protein>
<keyword evidence="2 4" id="KW-0807">Transducer</keyword>